<sequence length="163" mass="18544">MLSTLFFLLPLGIQHLHETKLVHARATELLFEMCKAIKTADDNKIKDGLVYDAVFEAVDRGNIDFIIKLSGVKIELWEGVDDQSRSILMRATQSRQAEIFSLAYLEGDHEIKLSTSFMEDKFKNNILHMAGMLAPSRIFNRISGAALQMQREVQWFKVGSLIL</sequence>
<evidence type="ECO:0000313" key="2">
    <source>
        <dbReference type="Proteomes" id="UP001187192"/>
    </source>
</evidence>
<dbReference type="Proteomes" id="UP001187192">
    <property type="component" value="Unassembled WGS sequence"/>
</dbReference>
<name>A0AA88E9T1_FICCA</name>
<accession>A0AA88E9T1</accession>
<organism evidence="1 2">
    <name type="scientific">Ficus carica</name>
    <name type="common">Common fig</name>
    <dbReference type="NCBI Taxonomy" id="3494"/>
    <lineage>
        <taxon>Eukaryota</taxon>
        <taxon>Viridiplantae</taxon>
        <taxon>Streptophyta</taxon>
        <taxon>Embryophyta</taxon>
        <taxon>Tracheophyta</taxon>
        <taxon>Spermatophyta</taxon>
        <taxon>Magnoliopsida</taxon>
        <taxon>eudicotyledons</taxon>
        <taxon>Gunneridae</taxon>
        <taxon>Pentapetalae</taxon>
        <taxon>rosids</taxon>
        <taxon>fabids</taxon>
        <taxon>Rosales</taxon>
        <taxon>Moraceae</taxon>
        <taxon>Ficeae</taxon>
        <taxon>Ficus</taxon>
    </lineage>
</organism>
<protein>
    <submittedName>
        <fullName evidence="1">Uncharacterized protein</fullName>
    </submittedName>
</protein>
<dbReference type="GO" id="GO:0016020">
    <property type="term" value="C:membrane"/>
    <property type="evidence" value="ECO:0007669"/>
    <property type="project" value="TreeGrafter"/>
</dbReference>
<comment type="caution">
    <text evidence="1">The sequence shown here is derived from an EMBL/GenBank/DDBJ whole genome shotgun (WGS) entry which is preliminary data.</text>
</comment>
<dbReference type="EMBL" id="BTGU01000288">
    <property type="protein sequence ID" value="GMN66104.1"/>
    <property type="molecule type" value="Genomic_DNA"/>
</dbReference>
<keyword evidence="2" id="KW-1185">Reference proteome</keyword>
<gene>
    <name evidence="1" type="ORF">TIFTF001_035180</name>
</gene>
<dbReference type="AlphaFoldDB" id="A0AA88E9T1"/>
<reference evidence="1" key="1">
    <citation type="submission" date="2023-07" db="EMBL/GenBank/DDBJ databases">
        <title>draft genome sequence of fig (Ficus carica).</title>
        <authorList>
            <person name="Takahashi T."/>
            <person name="Nishimura K."/>
        </authorList>
    </citation>
    <scope>NUCLEOTIDE SEQUENCE</scope>
</reference>
<dbReference type="PANTHER" id="PTHR24177:SF329">
    <property type="entry name" value="ANKYRIN REPEAT PROTEIN"/>
    <property type="match status" value="1"/>
</dbReference>
<proteinExistence type="predicted"/>
<evidence type="ECO:0000313" key="1">
    <source>
        <dbReference type="EMBL" id="GMN66104.1"/>
    </source>
</evidence>
<dbReference type="PANTHER" id="PTHR24177">
    <property type="entry name" value="CASKIN"/>
    <property type="match status" value="1"/>
</dbReference>